<feature type="chain" id="PRO_5045799781" evidence="1">
    <location>
        <begin position="27"/>
        <end position="573"/>
    </location>
</feature>
<dbReference type="Proteomes" id="UP001207742">
    <property type="component" value="Unassembled WGS sequence"/>
</dbReference>
<evidence type="ECO:0000313" key="2">
    <source>
        <dbReference type="EMBL" id="MCW3486763.1"/>
    </source>
</evidence>
<protein>
    <submittedName>
        <fullName evidence="2">Uncharacterized protein</fullName>
    </submittedName>
</protein>
<comment type="caution">
    <text evidence="2">The sequence shown here is derived from an EMBL/GenBank/DDBJ whole genome shotgun (WGS) entry which is preliminary data.</text>
</comment>
<sequence>MRKSLRIAVRVALLGGVGLVASQANAQLKVGNNPTVIEKSAILELESVKQGLLLPRLTDFTAINALTPPDGMIVYLNSADATQKGLYVRRNGAWVMIASAADAAANWSLKGNTPAAGDFLGTTNNSALVFKTDNQERFQITGAGQLKTAAGTIPDGTNEVEILVINPTDGVIRKRTVKANAFGDLVNSINDVNGPILFDVTGSKTTLALNVDNDKVNKKISVNVPIMDNVNQAFGFLSQADWKKIQTMSSADGITVATLITAAAGDNLDKGAKITFDATTSKYKLEMIAADATHAGIVTTTTQSFGGNKTFEGTLDVKEKTTLAKGLEVTTGSTLFGADATVKGLFKLETINVTADAPKYDVLISKAGIIEKKELSDAAFKGAIQKLTATGSTKELKGPDVNFATGTTGNNFNIELDDAAAANKITFNLPDADATAGAEKRGVVSTTAQSFAGNKNFKDNVAVGKLTASTSTLDISGSVAMSIRKVDAGTTAITDKDNTLLVPGDLTVTLPKASDVPGRIYTIKKISGDIEKPVKVTSGGGAIEGANNGYTIYNDWTFITLQSDGTDWYIIRK</sequence>
<organism evidence="2 3">
    <name type="scientific">Chitinophaga nivalis</name>
    <dbReference type="NCBI Taxonomy" id="2991709"/>
    <lineage>
        <taxon>Bacteria</taxon>
        <taxon>Pseudomonadati</taxon>
        <taxon>Bacteroidota</taxon>
        <taxon>Chitinophagia</taxon>
        <taxon>Chitinophagales</taxon>
        <taxon>Chitinophagaceae</taxon>
        <taxon>Chitinophaga</taxon>
    </lineage>
</organism>
<reference evidence="2 3" key="1">
    <citation type="submission" date="2022-10" db="EMBL/GenBank/DDBJ databases">
        <title>Chitinophaga nivalis PC15 sp. nov., isolated from Pyeongchang county, South Korea.</title>
        <authorList>
            <person name="Trinh H.N."/>
        </authorList>
    </citation>
    <scope>NUCLEOTIDE SEQUENCE [LARGE SCALE GENOMIC DNA]</scope>
    <source>
        <strain evidence="2 3">PC14</strain>
    </source>
</reference>
<gene>
    <name evidence="2" type="ORF">OL497_22885</name>
</gene>
<feature type="signal peptide" evidence="1">
    <location>
        <begin position="1"/>
        <end position="26"/>
    </location>
</feature>
<proteinExistence type="predicted"/>
<evidence type="ECO:0000256" key="1">
    <source>
        <dbReference type="SAM" id="SignalP"/>
    </source>
</evidence>
<name>A0ABT3IS31_9BACT</name>
<keyword evidence="3" id="KW-1185">Reference proteome</keyword>
<evidence type="ECO:0000313" key="3">
    <source>
        <dbReference type="Proteomes" id="UP001207742"/>
    </source>
</evidence>
<accession>A0ABT3IS31</accession>
<keyword evidence="1" id="KW-0732">Signal</keyword>
<dbReference type="RefSeq" id="WP_264733578.1">
    <property type="nucleotide sequence ID" value="NZ_JAPDNR010000001.1"/>
</dbReference>
<dbReference type="EMBL" id="JAPDNS010000002">
    <property type="protein sequence ID" value="MCW3486763.1"/>
    <property type="molecule type" value="Genomic_DNA"/>
</dbReference>